<organism evidence="1 2">
    <name type="scientific">Panagrellus redivivus</name>
    <name type="common">Microworm</name>
    <dbReference type="NCBI Taxonomy" id="6233"/>
    <lineage>
        <taxon>Eukaryota</taxon>
        <taxon>Metazoa</taxon>
        <taxon>Ecdysozoa</taxon>
        <taxon>Nematoda</taxon>
        <taxon>Chromadorea</taxon>
        <taxon>Rhabditida</taxon>
        <taxon>Tylenchina</taxon>
        <taxon>Panagrolaimomorpha</taxon>
        <taxon>Panagrolaimoidea</taxon>
        <taxon>Panagrolaimidae</taxon>
        <taxon>Panagrellus</taxon>
    </lineage>
</organism>
<evidence type="ECO:0000313" key="1">
    <source>
        <dbReference type="Proteomes" id="UP000492821"/>
    </source>
</evidence>
<dbReference type="AlphaFoldDB" id="A0A7E4W692"/>
<keyword evidence="1" id="KW-1185">Reference proteome</keyword>
<evidence type="ECO:0000313" key="2">
    <source>
        <dbReference type="WBParaSite" id="Pan_g7576.t2"/>
    </source>
</evidence>
<dbReference type="WBParaSite" id="Pan_g7576.t2">
    <property type="protein sequence ID" value="Pan_g7576.t2"/>
    <property type="gene ID" value="Pan_g7576"/>
</dbReference>
<sequence length="69" mass="7550">MFVIASYNHEQKTEKGSLTHSLATNLTSFSATGTPVGYRRNILLKAAEVAVLPLSLQAYRCAKTHISLE</sequence>
<name>A0A7E4W692_PANRE</name>
<dbReference type="Proteomes" id="UP000492821">
    <property type="component" value="Unassembled WGS sequence"/>
</dbReference>
<reference evidence="2" key="2">
    <citation type="submission" date="2020-10" db="UniProtKB">
        <authorList>
            <consortium name="WormBaseParasite"/>
        </authorList>
    </citation>
    <scope>IDENTIFICATION</scope>
</reference>
<protein>
    <submittedName>
        <fullName evidence="2">Ovule protein</fullName>
    </submittedName>
</protein>
<proteinExistence type="predicted"/>
<reference evidence="1" key="1">
    <citation type="journal article" date="2013" name="Genetics">
        <title>The draft genome and transcriptome of Panagrellus redivivus are shaped by the harsh demands of a free-living lifestyle.</title>
        <authorList>
            <person name="Srinivasan J."/>
            <person name="Dillman A.R."/>
            <person name="Macchietto M.G."/>
            <person name="Heikkinen L."/>
            <person name="Lakso M."/>
            <person name="Fracchia K.M."/>
            <person name="Antoshechkin I."/>
            <person name="Mortazavi A."/>
            <person name="Wong G."/>
            <person name="Sternberg P.W."/>
        </authorList>
    </citation>
    <scope>NUCLEOTIDE SEQUENCE [LARGE SCALE GENOMIC DNA]</scope>
    <source>
        <strain evidence="1">MT8872</strain>
    </source>
</reference>
<accession>A0A7E4W692</accession>